<accession>A0A9P6XB92</accession>
<evidence type="ECO:0000313" key="2">
    <source>
        <dbReference type="EMBL" id="KAG1309369.1"/>
    </source>
</evidence>
<keyword evidence="3" id="KW-1185">Reference proteome</keyword>
<dbReference type="InterPro" id="IPR013702">
    <property type="entry name" value="FIST_domain_N"/>
</dbReference>
<organism evidence="2 3">
    <name type="scientific">Rhizopus oryzae</name>
    <name type="common">Mucormycosis agent</name>
    <name type="synonym">Rhizopus arrhizus var. delemar</name>
    <dbReference type="NCBI Taxonomy" id="64495"/>
    <lineage>
        <taxon>Eukaryota</taxon>
        <taxon>Fungi</taxon>
        <taxon>Fungi incertae sedis</taxon>
        <taxon>Mucoromycota</taxon>
        <taxon>Mucoromycotina</taxon>
        <taxon>Mucoromycetes</taxon>
        <taxon>Mucorales</taxon>
        <taxon>Mucorineae</taxon>
        <taxon>Rhizopodaceae</taxon>
        <taxon>Rhizopus</taxon>
    </lineage>
</organism>
<reference evidence="2" key="1">
    <citation type="journal article" date="2020" name="Microb. Genom.">
        <title>Genetic diversity of clinical and environmental Mucorales isolates obtained from an investigation of mucormycosis cases among solid organ transplant recipients.</title>
        <authorList>
            <person name="Nguyen M.H."/>
            <person name="Kaul D."/>
            <person name="Muto C."/>
            <person name="Cheng S.J."/>
            <person name="Richter R.A."/>
            <person name="Bruno V.M."/>
            <person name="Liu G."/>
            <person name="Beyhan S."/>
            <person name="Sundermann A.J."/>
            <person name="Mounaud S."/>
            <person name="Pasculle A.W."/>
            <person name="Nierman W.C."/>
            <person name="Driscoll E."/>
            <person name="Cumbie R."/>
            <person name="Clancy C.J."/>
            <person name="Dupont C.L."/>
        </authorList>
    </citation>
    <scope>NUCLEOTIDE SEQUENCE</scope>
    <source>
        <strain evidence="2">GL11</strain>
    </source>
</reference>
<dbReference type="Proteomes" id="UP000716291">
    <property type="component" value="Unassembled WGS sequence"/>
</dbReference>
<proteinExistence type="predicted"/>
<protein>
    <recommendedName>
        <fullName evidence="1">FIST domain-containing protein</fullName>
    </recommendedName>
</protein>
<name>A0A9P6XB92_RHIOR</name>
<dbReference type="Pfam" id="PF08495">
    <property type="entry name" value="FIST"/>
    <property type="match status" value="1"/>
</dbReference>
<dbReference type="EMBL" id="JAANQT010000648">
    <property type="protein sequence ID" value="KAG1309369.1"/>
    <property type="molecule type" value="Genomic_DNA"/>
</dbReference>
<feature type="domain" description="FIST" evidence="1">
    <location>
        <begin position="133"/>
        <end position="269"/>
    </location>
</feature>
<dbReference type="AlphaFoldDB" id="A0A9P6XB92"/>
<evidence type="ECO:0000313" key="3">
    <source>
        <dbReference type="Proteomes" id="UP000716291"/>
    </source>
</evidence>
<sequence>MSRSLFSNTFKATKSYSRSIWTGLTATGPCIEECVQVAKSGIREKPEICVALLSKSFSPHHYQKFLSQVQEQINPKILLGGIVDRVPEVGHGISFWVAHDEAIVPFTVEDSKDRLKVRSISVGRWGRAEETSRLKYQSDHVDKMGWKDFGSISKPAQPFELPAGLSKDATPSFFFMVSDNEPDQLLQTLDHHFPHTPKIGIIGSSTPFITGTPYTLFNSELLGSGVVGFAALNSPTKAAIRVDHAALEKIGEPLKITRCRGNVILDLDQAGATGLLLKLIHQDRKASKDEEFYLAVYPTDAQGQEEKMTVSRITSGDPSRGNMSIDTTADLQVGQTVQFLRRKPFDKRLNIFSNTDSNEILLSVGDKDHTIDMSPVQIPEKTTLVEDTFGGMSENGIIVGRSSLATQVLDVPYSNLTFKLST</sequence>
<comment type="caution">
    <text evidence="2">The sequence shown here is derived from an EMBL/GenBank/DDBJ whole genome shotgun (WGS) entry which is preliminary data.</text>
</comment>
<evidence type="ECO:0000259" key="1">
    <source>
        <dbReference type="Pfam" id="PF08495"/>
    </source>
</evidence>
<gene>
    <name evidence="2" type="ORF">G6F64_005365</name>
</gene>